<dbReference type="FunFam" id="1.10.472.10:FF:000167">
    <property type="entry name" value="Mitotic cyclin 6"/>
    <property type="match status" value="1"/>
</dbReference>
<keyword evidence="4" id="KW-0131">Cell cycle</keyword>
<evidence type="ECO:0000313" key="9">
    <source>
        <dbReference type="Proteomes" id="UP001152484"/>
    </source>
</evidence>
<dbReference type="PIRSF" id="PIRSF001771">
    <property type="entry name" value="Cyclin_A_B_D_E"/>
    <property type="match status" value="1"/>
</dbReference>
<dbReference type="PANTHER" id="PTHR10177">
    <property type="entry name" value="CYCLINS"/>
    <property type="match status" value="1"/>
</dbReference>
<dbReference type="OrthoDB" id="5590282at2759"/>
<evidence type="ECO:0000256" key="4">
    <source>
        <dbReference type="ARBA" id="ARBA00023306"/>
    </source>
</evidence>
<dbReference type="SUPFAM" id="SSF47954">
    <property type="entry name" value="Cyclin-like"/>
    <property type="match status" value="2"/>
</dbReference>
<keyword evidence="2" id="KW-0132">Cell division</keyword>
<dbReference type="SMART" id="SM01332">
    <property type="entry name" value="Cyclin_C"/>
    <property type="match status" value="1"/>
</dbReference>
<dbReference type="SMART" id="SM00385">
    <property type="entry name" value="CYCLIN"/>
    <property type="match status" value="2"/>
</dbReference>
<dbReference type="InterPro" id="IPR004367">
    <property type="entry name" value="Cyclin_C-dom"/>
</dbReference>
<name>A0A9P0YVD3_CUSEU</name>
<feature type="domain" description="Cyclin C-terminal" evidence="7">
    <location>
        <begin position="396"/>
        <end position="519"/>
    </location>
</feature>
<dbReference type="GO" id="GO:0051301">
    <property type="term" value="P:cell division"/>
    <property type="evidence" value="ECO:0007669"/>
    <property type="project" value="UniProtKB-KW"/>
</dbReference>
<dbReference type="InterPro" id="IPR048258">
    <property type="entry name" value="Cyclins_cyclin-box"/>
</dbReference>
<evidence type="ECO:0000256" key="5">
    <source>
        <dbReference type="RuleBase" id="RU000383"/>
    </source>
</evidence>
<accession>A0A9P0YVD3</accession>
<dbReference type="FunFam" id="1.10.472.10:FF:000013">
    <property type="entry name" value="Cyclin A1"/>
    <property type="match status" value="1"/>
</dbReference>
<dbReference type="Gene3D" id="1.10.472.10">
    <property type="entry name" value="Cyclin-like"/>
    <property type="match status" value="3"/>
</dbReference>
<protein>
    <recommendedName>
        <fullName evidence="10">B-like cyclin</fullName>
    </recommendedName>
</protein>
<dbReference type="AlphaFoldDB" id="A0A9P0YVD3"/>
<reference evidence="8" key="1">
    <citation type="submission" date="2022-07" db="EMBL/GenBank/DDBJ databases">
        <authorList>
            <person name="Macas J."/>
            <person name="Novak P."/>
            <person name="Neumann P."/>
        </authorList>
    </citation>
    <scope>NUCLEOTIDE SEQUENCE</scope>
</reference>
<proteinExistence type="inferred from homology"/>
<evidence type="ECO:0000313" key="8">
    <source>
        <dbReference type="EMBL" id="CAH9076843.1"/>
    </source>
</evidence>
<feature type="domain" description="Cyclin-like" evidence="6">
    <location>
        <begin position="400"/>
        <end position="488"/>
    </location>
</feature>
<keyword evidence="9" id="KW-1185">Reference proteome</keyword>
<keyword evidence="3 5" id="KW-0195">Cyclin</keyword>
<comment type="caution">
    <text evidence="8">The sequence shown here is derived from an EMBL/GenBank/DDBJ whole genome shotgun (WGS) entry which is preliminary data.</text>
</comment>
<dbReference type="InterPro" id="IPR046965">
    <property type="entry name" value="Cyclin_A/B-like"/>
</dbReference>
<dbReference type="CDD" id="cd20506">
    <property type="entry name" value="CYCLIN_AtCycA-like_rpt2"/>
    <property type="match status" value="1"/>
</dbReference>
<dbReference type="GO" id="GO:0044772">
    <property type="term" value="P:mitotic cell cycle phase transition"/>
    <property type="evidence" value="ECO:0007669"/>
    <property type="project" value="InterPro"/>
</dbReference>
<evidence type="ECO:0000259" key="6">
    <source>
        <dbReference type="SMART" id="SM00385"/>
    </source>
</evidence>
<dbReference type="InterPro" id="IPR013763">
    <property type="entry name" value="Cyclin-like_dom"/>
</dbReference>
<comment type="similarity">
    <text evidence="1">Belongs to the cyclin family. Cyclin AB subfamily.</text>
</comment>
<dbReference type="EMBL" id="CAMAPE010000010">
    <property type="protein sequence ID" value="CAH9076843.1"/>
    <property type="molecule type" value="Genomic_DNA"/>
</dbReference>
<gene>
    <name evidence="8" type="ORF">CEURO_LOCUS6062</name>
</gene>
<dbReference type="InterPro" id="IPR039361">
    <property type="entry name" value="Cyclin"/>
</dbReference>
<dbReference type="GO" id="GO:0016538">
    <property type="term" value="F:cyclin-dependent protein serine/threonine kinase regulator activity"/>
    <property type="evidence" value="ECO:0007669"/>
    <property type="project" value="InterPro"/>
</dbReference>
<dbReference type="InterPro" id="IPR036915">
    <property type="entry name" value="Cyclin-like_sf"/>
</dbReference>
<evidence type="ECO:0008006" key="10">
    <source>
        <dbReference type="Google" id="ProtNLM"/>
    </source>
</evidence>
<dbReference type="Proteomes" id="UP001152484">
    <property type="component" value="Unassembled WGS sequence"/>
</dbReference>
<feature type="domain" description="Cyclin-like" evidence="6">
    <location>
        <begin position="262"/>
        <end position="344"/>
    </location>
</feature>
<dbReference type="InterPro" id="IPR006671">
    <property type="entry name" value="Cyclin_N"/>
</dbReference>
<evidence type="ECO:0000256" key="3">
    <source>
        <dbReference type="ARBA" id="ARBA00023127"/>
    </source>
</evidence>
<dbReference type="PROSITE" id="PS00292">
    <property type="entry name" value="CYCLINS"/>
    <property type="match status" value="1"/>
</dbReference>
<dbReference type="Pfam" id="PF02984">
    <property type="entry name" value="Cyclin_C"/>
    <property type="match status" value="1"/>
</dbReference>
<evidence type="ECO:0000256" key="1">
    <source>
        <dbReference type="ARBA" id="ARBA00006955"/>
    </source>
</evidence>
<dbReference type="Pfam" id="PF00134">
    <property type="entry name" value="Cyclin_N"/>
    <property type="match status" value="1"/>
</dbReference>
<organism evidence="8 9">
    <name type="scientific">Cuscuta europaea</name>
    <name type="common">European dodder</name>
    <dbReference type="NCBI Taxonomy" id="41803"/>
    <lineage>
        <taxon>Eukaryota</taxon>
        <taxon>Viridiplantae</taxon>
        <taxon>Streptophyta</taxon>
        <taxon>Embryophyta</taxon>
        <taxon>Tracheophyta</taxon>
        <taxon>Spermatophyta</taxon>
        <taxon>Magnoliopsida</taxon>
        <taxon>eudicotyledons</taxon>
        <taxon>Gunneridae</taxon>
        <taxon>Pentapetalae</taxon>
        <taxon>asterids</taxon>
        <taxon>lamiids</taxon>
        <taxon>Solanales</taxon>
        <taxon>Convolvulaceae</taxon>
        <taxon>Cuscuteae</taxon>
        <taxon>Cuscuta</taxon>
        <taxon>Cuscuta subgen. Cuscuta</taxon>
    </lineage>
</organism>
<evidence type="ECO:0000259" key="7">
    <source>
        <dbReference type="SMART" id="SM01332"/>
    </source>
</evidence>
<evidence type="ECO:0000256" key="2">
    <source>
        <dbReference type="ARBA" id="ARBA00022618"/>
    </source>
</evidence>
<sequence>MRHANVQNVGGQSMRITRSRAKTFASSDGLPPLHPSGIENGKQVQRASCKRAASDENIPPSGAPSYVQPKKRAALRNVTNVVCDSSYLNCMAGTKVQDKKIPHKKNAKVIPGVLGQKRPHVTDDMQESTTEEPNKLKVEKSECSSYTNCKKNASLQQNNRATIGQSRVCGVMQLVKCNSKTVPQPSTPQIDDGKMCPKINDLASLGITDIDTNHMDPQMCTLYAADIYANLHANELDRRPSVDYMEKLQRDITEGMRGILIDWLVEVSEEYKLVPDTLYLTVNLIDRFLSENYIEKRKLQLLGVTCMLIASKYEEICAPRVEEFCCITDNTYSREEKMVVSIEHNGGIIHASKECSMKLCVFHLKTCVMSKGSFTWQVLKMESHVLNLLDFQLSTPTTKKFLRRFVQAAQTSYQVPSVELEFMANYLAELTLVDYSFLKILPSLIAASAVFLARWTLDQSEHPWNPTLEHYTRYKALELKTTVSALQDLQLNTKGSSLNAIHEKYKLPQFKCVATLTSPKADESLF</sequence>